<reference evidence="1 2" key="1">
    <citation type="submission" date="2019-08" db="EMBL/GenBank/DDBJ databases">
        <authorList>
            <person name="Seo M.-J."/>
        </authorList>
    </citation>
    <scope>NUCLEOTIDE SEQUENCE [LARGE SCALE GENOMIC DNA]</scope>
    <source>
        <strain evidence="1 2">KIGAM108</strain>
    </source>
</reference>
<dbReference type="AlphaFoldDB" id="A0A5D6UZD3"/>
<dbReference type="RefSeq" id="WP_149071426.1">
    <property type="nucleotide sequence ID" value="NZ_VTHL01000013.1"/>
</dbReference>
<organism evidence="1 2">
    <name type="scientific">Hymenobacter lutimineralis</name>
    <dbReference type="NCBI Taxonomy" id="2606448"/>
    <lineage>
        <taxon>Bacteria</taxon>
        <taxon>Pseudomonadati</taxon>
        <taxon>Bacteroidota</taxon>
        <taxon>Cytophagia</taxon>
        <taxon>Cytophagales</taxon>
        <taxon>Hymenobacteraceae</taxon>
        <taxon>Hymenobacter</taxon>
    </lineage>
</organism>
<sequence>MLNLFALGRYALLGFVPLLLAGCNDGALGISGSVAESRQRQVFLRHYTPSVSTFTFAGVPYRIQECWVEQTWTHRGWNKMVIDPDKYAGYNFVVRVTPSTDQLWGIRFQSVTMQSQHLSSTASSLWSTTYGVPPDTLAYRLMLSDSTPTNQVIRFYKHAR</sequence>
<evidence type="ECO:0000313" key="2">
    <source>
        <dbReference type="Proteomes" id="UP000322791"/>
    </source>
</evidence>
<dbReference type="Proteomes" id="UP000322791">
    <property type="component" value="Unassembled WGS sequence"/>
</dbReference>
<name>A0A5D6UZD3_9BACT</name>
<gene>
    <name evidence="1" type="ORF">FY528_12860</name>
</gene>
<accession>A0A5D6UZD3</accession>
<dbReference type="EMBL" id="VTHL01000013">
    <property type="protein sequence ID" value="TYZ08337.1"/>
    <property type="molecule type" value="Genomic_DNA"/>
</dbReference>
<protein>
    <submittedName>
        <fullName evidence="1">Uncharacterized protein</fullName>
    </submittedName>
</protein>
<evidence type="ECO:0000313" key="1">
    <source>
        <dbReference type="EMBL" id="TYZ08337.1"/>
    </source>
</evidence>
<proteinExistence type="predicted"/>
<comment type="caution">
    <text evidence="1">The sequence shown here is derived from an EMBL/GenBank/DDBJ whole genome shotgun (WGS) entry which is preliminary data.</text>
</comment>
<keyword evidence="2" id="KW-1185">Reference proteome</keyword>